<dbReference type="EMBL" id="GL349444">
    <property type="protein sequence ID" value="KNC46748.1"/>
    <property type="molecule type" value="Genomic_DNA"/>
</dbReference>
<evidence type="ECO:0000256" key="1">
    <source>
        <dbReference type="ARBA" id="ARBA00004123"/>
    </source>
</evidence>
<dbReference type="eggNOG" id="KOG0990">
    <property type="taxonomic scope" value="Eukaryota"/>
</dbReference>
<dbReference type="CDD" id="cd18140">
    <property type="entry name" value="HLD_clamp_RFC"/>
    <property type="match status" value="1"/>
</dbReference>
<keyword evidence="5" id="KW-0067">ATP-binding</keyword>
<dbReference type="InterPro" id="IPR003593">
    <property type="entry name" value="AAA+_ATPase"/>
</dbReference>
<name>A0A0L0D610_THETB</name>
<dbReference type="SUPFAM" id="SSF52540">
    <property type="entry name" value="P-loop containing nucleoside triphosphate hydrolases"/>
    <property type="match status" value="1"/>
</dbReference>
<dbReference type="PANTHER" id="PTHR11669">
    <property type="entry name" value="REPLICATION FACTOR C / DNA POLYMERASE III GAMMA-TAU SUBUNIT"/>
    <property type="match status" value="1"/>
</dbReference>
<dbReference type="InterPro" id="IPR003959">
    <property type="entry name" value="ATPase_AAA_core"/>
</dbReference>
<accession>A0A0L0D610</accession>
<evidence type="ECO:0000256" key="3">
    <source>
        <dbReference type="ARBA" id="ARBA00022705"/>
    </source>
</evidence>
<feature type="domain" description="AAA+ ATPase" evidence="8">
    <location>
        <begin position="40"/>
        <end position="167"/>
    </location>
</feature>
<dbReference type="GeneID" id="25562798"/>
<feature type="compositionally biased region" description="Low complexity" evidence="7">
    <location>
        <begin position="330"/>
        <end position="343"/>
    </location>
</feature>
<dbReference type="SMART" id="SM00382">
    <property type="entry name" value="AAA"/>
    <property type="match status" value="1"/>
</dbReference>
<evidence type="ECO:0000256" key="4">
    <source>
        <dbReference type="ARBA" id="ARBA00022741"/>
    </source>
</evidence>
<dbReference type="InterPro" id="IPR013748">
    <property type="entry name" value="Rep_factorC_C"/>
</dbReference>
<dbReference type="GO" id="GO:0003677">
    <property type="term" value="F:DNA binding"/>
    <property type="evidence" value="ECO:0007669"/>
    <property type="project" value="InterPro"/>
</dbReference>
<dbReference type="Gene3D" id="1.20.272.10">
    <property type="match status" value="1"/>
</dbReference>
<dbReference type="GO" id="GO:0005663">
    <property type="term" value="C:DNA replication factor C complex"/>
    <property type="evidence" value="ECO:0007669"/>
    <property type="project" value="TreeGrafter"/>
</dbReference>
<evidence type="ECO:0000313" key="9">
    <source>
        <dbReference type="EMBL" id="KNC46748.1"/>
    </source>
</evidence>
<keyword evidence="4" id="KW-0547">Nucleotide-binding</keyword>
<dbReference type="PANTHER" id="PTHR11669:SF9">
    <property type="entry name" value="REPLICATION FACTOR C SUBUNIT 5"/>
    <property type="match status" value="1"/>
</dbReference>
<evidence type="ECO:0000256" key="7">
    <source>
        <dbReference type="SAM" id="MobiDB-lite"/>
    </source>
</evidence>
<dbReference type="InterPro" id="IPR008921">
    <property type="entry name" value="DNA_pol3_clamp-load_cplx_C"/>
</dbReference>
<dbReference type="AlphaFoldDB" id="A0A0L0D610"/>
<reference evidence="9 10" key="1">
    <citation type="submission" date="2010-05" db="EMBL/GenBank/DDBJ databases">
        <title>The Genome Sequence of Thecamonas trahens ATCC 50062.</title>
        <authorList>
            <consortium name="The Broad Institute Genome Sequencing Platform"/>
            <person name="Russ C."/>
            <person name="Cuomo C."/>
            <person name="Shea T."/>
            <person name="Young S.K."/>
            <person name="Zeng Q."/>
            <person name="Koehrsen M."/>
            <person name="Haas B."/>
            <person name="Borodovsky M."/>
            <person name="Guigo R."/>
            <person name="Alvarado L."/>
            <person name="Berlin A."/>
            <person name="Bochicchio J."/>
            <person name="Borenstein D."/>
            <person name="Chapman S."/>
            <person name="Chen Z."/>
            <person name="Freedman E."/>
            <person name="Gellesch M."/>
            <person name="Goldberg J."/>
            <person name="Griggs A."/>
            <person name="Gujja S."/>
            <person name="Heilman E."/>
            <person name="Heiman D."/>
            <person name="Hepburn T."/>
            <person name="Howarth C."/>
            <person name="Jen D."/>
            <person name="Larson L."/>
            <person name="Mehta T."/>
            <person name="Park D."/>
            <person name="Pearson M."/>
            <person name="Roberts A."/>
            <person name="Saif S."/>
            <person name="Shenoy N."/>
            <person name="Sisk P."/>
            <person name="Stolte C."/>
            <person name="Sykes S."/>
            <person name="Thomson T."/>
            <person name="Walk T."/>
            <person name="White J."/>
            <person name="Yandava C."/>
            <person name="Burger G."/>
            <person name="Gray M.W."/>
            <person name="Holland P.W.H."/>
            <person name="King N."/>
            <person name="Lang F.B.F."/>
            <person name="Roger A.J."/>
            <person name="Ruiz-Trillo I."/>
            <person name="Lander E."/>
            <person name="Nusbaum C."/>
        </authorList>
    </citation>
    <scope>NUCLEOTIDE SEQUENCE [LARGE SCALE GENOMIC DNA]</scope>
    <source>
        <strain evidence="9 10">ATCC 50062</strain>
    </source>
</reference>
<dbReference type="Pfam" id="PF00004">
    <property type="entry name" value="AAA"/>
    <property type="match status" value="1"/>
</dbReference>
<dbReference type="GO" id="GO:0006281">
    <property type="term" value="P:DNA repair"/>
    <property type="evidence" value="ECO:0007669"/>
    <property type="project" value="TreeGrafter"/>
</dbReference>
<dbReference type="GO" id="GO:0016887">
    <property type="term" value="F:ATP hydrolysis activity"/>
    <property type="evidence" value="ECO:0007669"/>
    <property type="project" value="InterPro"/>
</dbReference>
<sequence>MASVSPNLPWVEKYRPNSLDELISHKEIISTIETLIDRQQMPHLLLYGPPGTGKTSTILACAKQLFGPSYKSMILELNASDDRGIAVVRDQVKSFASTRKMFATGFKLIILDECDAMTKTAQNALRCIIEKYSRTTRFCLICNYVSNIIPALQSRCMRFRFAPLSQDQIEHRLNHVLEAEGLTLTPDGKSALLRLSQGDMRKCLNILQSASLASTVLDEELIYSTTGAPMPSDIKLILRWMLNDPYSTAYAAVTKLCTDKGLALIDIVREIHVVVATMQFSSNVLGVLLKELADLEYRLTFATTERVQLGALVGLFAVVRDLVGTEQAQARAQQQQQQQQQQQPTAMDVAAPSS</sequence>
<proteinExistence type="inferred from homology"/>
<dbReference type="FunFam" id="1.20.272.10:FF:000004">
    <property type="entry name" value="Replication factor C subunit 5"/>
    <property type="match status" value="1"/>
</dbReference>
<dbReference type="InterPro" id="IPR050238">
    <property type="entry name" value="DNA_Rep/Repair_Clamp_Loader"/>
</dbReference>
<dbReference type="GO" id="GO:0003689">
    <property type="term" value="F:DNA clamp loader activity"/>
    <property type="evidence" value="ECO:0007669"/>
    <property type="project" value="TreeGrafter"/>
</dbReference>
<keyword evidence="3" id="KW-0235">DNA replication</keyword>
<dbReference type="NCBIfam" id="NF001679">
    <property type="entry name" value="PRK00440.1"/>
    <property type="match status" value="1"/>
</dbReference>
<dbReference type="InterPro" id="IPR047854">
    <property type="entry name" value="RFC_lid"/>
</dbReference>
<keyword evidence="6" id="KW-0539">Nucleus</keyword>
<dbReference type="SUPFAM" id="SSF48019">
    <property type="entry name" value="post-AAA+ oligomerization domain-like"/>
    <property type="match status" value="1"/>
</dbReference>
<dbReference type="Gene3D" id="3.40.50.300">
    <property type="entry name" value="P-loop containing nucleotide triphosphate hydrolases"/>
    <property type="match status" value="1"/>
</dbReference>
<dbReference type="InterPro" id="IPR027417">
    <property type="entry name" value="P-loop_NTPase"/>
</dbReference>
<evidence type="ECO:0000256" key="6">
    <source>
        <dbReference type="ARBA" id="ARBA00023242"/>
    </source>
</evidence>
<dbReference type="GO" id="GO:0005634">
    <property type="term" value="C:nucleus"/>
    <property type="evidence" value="ECO:0007669"/>
    <property type="project" value="UniProtKB-SubCell"/>
</dbReference>
<dbReference type="RefSeq" id="XP_013760028.1">
    <property type="nucleotide sequence ID" value="XM_013904574.1"/>
</dbReference>
<comment type="similarity">
    <text evidence="2">Belongs to the activator 1 small subunits family.</text>
</comment>
<dbReference type="Gene3D" id="1.10.8.60">
    <property type="match status" value="1"/>
</dbReference>
<dbReference type="GO" id="GO:0006261">
    <property type="term" value="P:DNA-templated DNA replication"/>
    <property type="evidence" value="ECO:0007669"/>
    <property type="project" value="TreeGrafter"/>
</dbReference>
<organism evidence="9 10">
    <name type="scientific">Thecamonas trahens ATCC 50062</name>
    <dbReference type="NCBI Taxonomy" id="461836"/>
    <lineage>
        <taxon>Eukaryota</taxon>
        <taxon>Apusozoa</taxon>
        <taxon>Apusomonadida</taxon>
        <taxon>Apusomonadidae</taxon>
        <taxon>Thecamonas</taxon>
    </lineage>
</organism>
<dbReference type="FunFam" id="3.40.50.300:FF:000129">
    <property type="entry name" value="Replication factor C subunit 5"/>
    <property type="match status" value="1"/>
</dbReference>
<evidence type="ECO:0000256" key="5">
    <source>
        <dbReference type="ARBA" id="ARBA00022840"/>
    </source>
</evidence>
<evidence type="ECO:0000313" key="10">
    <source>
        <dbReference type="Proteomes" id="UP000054408"/>
    </source>
</evidence>
<dbReference type="OMA" id="AEDNLPW"/>
<dbReference type="CDD" id="cd00009">
    <property type="entry name" value="AAA"/>
    <property type="match status" value="1"/>
</dbReference>
<dbReference type="STRING" id="461836.A0A0L0D610"/>
<evidence type="ECO:0000259" key="8">
    <source>
        <dbReference type="SMART" id="SM00382"/>
    </source>
</evidence>
<dbReference type="Proteomes" id="UP000054408">
    <property type="component" value="Unassembled WGS sequence"/>
</dbReference>
<dbReference type="OrthoDB" id="10254700at2759"/>
<keyword evidence="10" id="KW-1185">Reference proteome</keyword>
<evidence type="ECO:0000256" key="2">
    <source>
        <dbReference type="ARBA" id="ARBA00005378"/>
    </source>
</evidence>
<dbReference type="GO" id="GO:0005524">
    <property type="term" value="F:ATP binding"/>
    <property type="evidence" value="ECO:0007669"/>
    <property type="project" value="UniProtKB-KW"/>
</dbReference>
<feature type="region of interest" description="Disordered" evidence="7">
    <location>
        <begin position="330"/>
        <end position="354"/>
    </location>
</feature>
<protein>
    <submittedName>
        <fullName evidence="9">Replication factor C subunit 5</fullName>
    </submittedName>
</protein>
<gene>
    <name evidence="9" type="ORF">AMSG_03177</name>
</gene>
<comment type="subcellular location">
    <subcellularLocation>
        <location evidence="1">Nucleus</location>
    </subcellularLocation>
</comment>
<dbReference type="Pfam" id="PF08542">
    <property type="entry name" value="Rep_fac_C"/>
    <property type="match status" value="1"/>
</dbReference>